<dbReference type="SUPFAM" id="SSF53474">
    <property type="entry name" value="alpha/beta-Hydrolases"/>
    <property type="match status" value="1"/>
</dbReference>
<comment type="caution">
    <text evidence="2">The sequence shown here is derived from an EMBL/GenBank/DDBJ whole genome shotgun (WGS) entry which is preliminary data.</text>
</comment>
<evidence type="ECO:0000313" key="2">
    <source>
        <dbReference type="EMBL" id="PWD68500.1"/>
    </source>
</evidence>
<dbReference type="InterPro" id="IPR029058">
    <property type="entry name" value="AB_hydrolase_fold"/>
</dbReference>
<dbReference type="InterPro" id="IPR050266">
    <property type="entry name" value="AB_hydrolase_sf"/>
</dbReference>
<dbReference type="PANTHER" id="PTHR43798:SF33">
    <property type="entry name" value="HYDROLASE, PUTATIVE (AFU_ORTHOLOGUE AFUA_2G14860)-RELATED"/>
    <property type="match status" value="1"/>
</dbReference>
<feature type="domain" description="AB hydrolase-1" evidence="1">
    <location>
        <begin position="36"/>
        <end position="280"/>
    </location>
</feature>
<dbReference type="PANTHER" id="PTHR43798">
    <property type="entry name" value="MONOACYLGLYCEROL LIPASE"/>
    <property type="match status" value="1"/>
</dbReference>
<name>A0AAX1C0A0_9GAMM</name>
<dbReference type="NCBIfam" id="NF002938">
    <property type="entry name" value="PRK03592.1"/>
    <property type="match status" value="1"/>
</dbReference>
<dbReference type="GO" id="GO:0016020">
    <property type="term" value="C:membrane"/>
    <property type="evidence" value="ECO:0007669"/>
    <property type="project" value="TreeGrafter"/>
</dbReference>
<dbReference type="AlphaFoldDB" id="A0AAX1C0A0"/>
<dbReference type="Proteomes" id="UP000245055">
    <property type="component" value="Unassembled WGS sequence"/>
</dbReference>
<proteinExistence type="predicted"/>
<gene>
    <name evidence="2" type="ORF">DF213_21795</name>
</gene>
<accession>A0AAX1C0A0</accession>
<sequence length="296" mass="33445">MNQFQAKTSEQSFGPKKYLDIHGHRMAYIDVGEGAPIIFQHGNPTSSYLWRNVMRHLRGQGRLIAADLMGMGDSQKLEPALGPSRYSFNEQRKYLHGLWDALDLGNEVILVLHDTGSMFGFDWANQHRDRVQGIAYMESIVAPLLVSDFPEYVQEQLKQMTPEGLEASLQGLDFLEGFLLGTRDFSSVEKAHYRAPFLNPGEDRRPMISFDLPLEGQPEHTAKIAADYSHWLGQSDVPKLLIRAEPGYLLRNRLYDIAKTWPNQTEVTVKGGHYIQETAPDEVGMAIANFVRGLRG</sequence>
<dbReference type="RefSeq" id="WP_109105333.1">
    <property type="nucleotide sequence ID" value="NZ_JALDNR010000064.1"/>
</dbReference>
<organism evidence="2 3">
    <name type="scientific">Dickeya dianthicola</name>
    <dbReference type="NCBI Taxonomy" id="204039"/>
    <lineage>
        <taxon>Bacteria</taxon>
        <taxon>Pseudomonadati</taxon>
        <taxon>Pseudomonadota</taxon>
        <taxon>Gammaproteobacteria</taxon>
        <taxon>Enterobacterales</taxon>
        <taxon>Pectobacteriaceae</taxon>
        <taxon>Dickeya</taxon>
    </lineage>
</organism>
<dbReference type="EMBL" id="QESZ01000052">
    <property type="protein sequence ID" value="PWD68500.1"/>
    <property type="molecule type" value="Genomic_DNA"/>
</dbReference>
<evidence type="ECO:0000259" key="1">
    <source>
        <dbReference type="Pfam" id="PF00561"/>
    </source>
</evidence>
<evidence type="ECO:0000313" key="3">
    <source>
        <dbReference type="Proteomes" id="UP000245055"/>
    </source>
</evidence>
<reference evidence="2 3" key="1">
    <citation type="submission" date="2018-05" db="EMBL/GenBank/DDBJ databases">
        <title>Genomic diversity of pathogens causing Blackleg of Potato in Pakistan.</title>
        <authorList>
            <person name="Sarfraz S."/>
            <person name="Riaz K."/>
            <person name="Oulghazi S."/>
            <person name="Cigna J."/>
            <person name="Sahi S.T."/>
            <person name="Khan S.H."/>
            <person name="Hameed A."/>
            <person name="Faure D."/>
        </authorList>
    </citation>
    <scope>NUCLEOTIDE SEQUENCE [LARGE SCALE GENOMIC DNA]</scope>
    <source>
        <strain evidence="2 3">SS70</strain>
    </source>
</reference>
<protein>
    <submittedName>
        <fullName evidence="2">Haloalkane dehalogenase</fullName>
    </submittedName>
</protein>
<dbReference type="InterPro" id="IPR000073">
    <property type="entry name" value="AB_hydrolase_1"/>
</dbReference>
<dbReference type="Gene3D" id="3.40.50.1820">
    <property type="entry name" value="alpha/beta hydrolase"/>
    <property type="match status" value="1"/>
</dbReference>
<dbReference type="Pfam" id="PF00561">
    <property type="entry name" value="Abhydrolase_1"/>
    <property type="match status" value="1"/>
</dbReference>